<reference evidence="2 3" key="2">
    <citation type="submission" date="2015-10" db="EMBL/GenBank/DDBJ databases">
        <title>Draft Genome Sequence of Prosthecomicrobium hirschii ATCC 27832.</title>
        <authorList>
            <person name="Daniel J."/>
            <person name="Givan S.A."/>
            <person name="Brun Y.V."/>
            <person name="Brown P.J."/>
        </authorList>
    </citation>
    <scope>NUCLEOTIDE SEQUENCE [LARGE SCALE GENOMIC DNA]</scope>
    <source>
        <strain evidence="2 3">16</strain>
    </source>
</reference>
<feature type="domain" description="TOD1/MUCI70 glycosyltransferase-like" evidence="1">
    <location>
        <begin position="464"/>
        <end position="579"/>
    </location>
</feature>
<dbReference type="Pfam" id="PF04765">
    <property type="entry name" value="TOD1_MUCI70"/>
    <property type="match status" value="1"/>
</dbReference>
<dbReference type="Proteomes" id="UP000048984">
    <property type="component" value="Unassembled WGS sequence"/>
</dbReference>
<protein>
    <recommendedName>
        <fullName evidence="1">TOD1/MUCI70 glycosyltransferase-like domain-containing protein</fullName>
    </recommendedName>
</protein>
<evidence type="ECO:0000313" key="2">
    <source>
        <dbReference type="EMBL" id="KPL52241.1"/>
    </source>
</evidence>
<accession>A0A0N8GER3</accession>
<dbReference type="RefSeq" id="WP_054358404.1">
    <property type="nucleotide sequence ID" value="NZ_LJYW01000001.1"/>
</dbReference>
<keyword evidence="3" id="KW-1185">Reference proteome</keyword>
<evidence type="ECO:0000313" key="3">
    <source>
        <dbReference type="Proteomes" id="UP000048984"/>
    </source>
</evidence>
<comment type="caution">
    <text evidence="2">The sequence shown here is derived from an EMBL/GenBank/DDBJ whole genome shotgun (WGS) entry which is preliminary data.</text>
</comment>
<dbReference type="InterPro" id="IPR048354">
    <property type="entry name" value="TOD1_MUCI70_glycTrfase_dom"/>
</dbReference>
<organism evidence="2 3">
    <name type="scientific">Prosthecodimorpha hirschii</name>
    <dbReference type="NCBI Taxonomy" id="665126"/>
    <lineage>
        <taxon>Bacteria</taxon>
        <taxon>Pseudomonadati</taxon>
        <taxon>Pseudomonadota</taxon>
        <taxon>Alphaproteobacteria</taxon>
        <taxon>Hyphomicrobiales</taxon>
        <taxon>Ancalomicrobiaceae</taxon>
        <taxon>Prosthecodimorpha</taxon>
    </lineage>
</organism>
<gene>
    <name evidence="2" type="ORF">ABB55_08350</name>
</gene>
<dbReference type="STRING" id="665126.ABB55_08350"/>
<evidence type="ECO:0000259" key="1">
    <source>
        <dbReference type="Pfam" id="PF04765"/>
    </source>
</evidence>
<name>A0A0N8GER3_9HYPH</name>
<reference evidence="2 3" key="1">
    <citation type="submission" date="2015-09" db="EMBL/GenBank/DDBJ databases">
        <authorList>
            <consortium name="Swine Surveillance"/>
        </authorList>
    </citation>
    <scope>NUCLEOTIDE SEQUENCE [LARGE SCALE GENOMIC DNA]</scope>
    <source>
        <strain evidence="2 3">16</strain>
    </source>
</reference>
<proteinExistence type="predicted"/>
<dbReference type="AlphaFoldDB" id="A0A0N8GER3"/>
<sequence>MAFDISKLFRRKRRPLSAAAFELFDADWYRSQTSEPIPPGRERHHFETVGRQKELSPHPLFDPVWYRRRNPDVTHSDLDTIEHFLFHGHFERRSPHPYVDLEHLARQLGTDQPPLARYLAGAWRNGVTAHPLFNPVHLLKAGLISPDREPLAQYLALPERMHIPPHPMVDPALLGRRFAERGETVTDPVLHYLTGHGWKEVQPHPCFDQIYYLHANPDVAETGWNPLAHYLTTGHREGRLPLPDFDLGRLRRMLPGPAPADLDIVSFWLTEGLDPVAIMRALDDWDQRIVALAARIRLDGYAAALAELEFETPTEPRGQGYSVWRTMARALCLFHVGLVDEALGITAELPADLTGDLGVRSLRQHVLALDGDHNETLFETVAARPPGPPSERPRIAVYTALFGPYDRLPPVLAPTPGIDYICFTDQPVHSDGWQVRKVPRRTDNDNLEAKRYKLFPWEALHGYDYSLHVDACSVLAGDLWPWFDRFLIGCDFVAWAHPERASFIDECFAVHVAGKYQPAPLYAQAARYLSSGVPPRTGLVEASLLWRRHESTDVRRLMAAWWAEIECTTTRDQISLGALFHLEAQRPAIMPPAYGNSRANAWIRKIAHAIPGGPSRPALAAGARRCSILYAEDRRTTGTTVMRGFQAVDILRAHGVEVAIRSDFEIAGEVVILTKGLLQTITPDRIAALADRGNRVLADFVDLPARPELVPLLDGLIASSIEGYCDLADQFPATPRYHLTHTVDPRLPAGHARAPSAAPRIGYFGEIANTVLTPGIAERVTIVPVDTQRSGTDWLAGIGDFECHYAVRLPRKDESSKPFLKGFTAAHLGAAVIVDAANREARYYLGADYPFTAASLAPDDILAAIDRVHAAWGTPLWDDVLAIMAGVAERSSADRFVKEFRLMLEAV</sequence>
<dbReference type="EMBL" id="LJYW01000001">
    <property type="protein sequence ID" value="KPL52241.1"/>
    <property type="molecule type" value="Genomic_DNA"/>
</dbReference>